<reference evidence="1 2" key="1">
    <citation type="submission" date="2019-03" db="EMBL/GenBank/DDBJ databases">
        <title>Lake Tanganyika Metagenome-Assembled Genomes (MAGs).</title>
        <authorList>
            <person name="Tran P."/>
        </authorList>
    </citation>
    <scope>NUCLEOTIDE SEQUENCE [LARGE SCALE GENOMIC DNA]</scope>
    <source>
        <strain evidence="1">K_DeepCast_65m_m2_236</strain>
    </source>
</reference>
<protein>
    <submittedName>
        <fullName evidence="1">DUF1997 domain-containing protein</fullName>
    </submittedName>
</protein>
<dbReference type="AlphaFoldDB" id="A0A938BMI8"/>
<dbReference type="Proteomes" id="UP000703893">
    <property type="component" value="Unassembled WGS sequence"/>
</dbReference>
<dbReference type="Pfam" id="PF09366">
    <property type="entry name" value="DUF1997"/>
    <property type="match status" value="1"/>
</dbReference>
<accession>A0A938BMI8</accession>
<proteinExistence type="predicted"/>
<dbReference type="InterPro" id="IPR018971">
    <property type="entry name" value="DUF1997"/>
</dbReference>
<dbReference type="SUPFAM" id="SSF55961">
    <property type="entry name" value="Bet v1-like"/>
    <property type="match status" value="1"/>
</dbReference>
<organism evidence="1 2">
    <name type="scientific">Candidatus Tanganyikabacteria bacterium</name>
    <dbReference type="NCBI Taxonomy" id="2961651"/>
    <lineage>
        <taxon>Bacteria</taxon>
        <taxon>Bacillati</taxon>
        <taxon>Candidatus Sericytochromatia</taxon>
        <taxon>Candidatus Tanganyikabacteria</taxon>
    </lineage>
</organism>
<dbReference type="EMBL" id="VGJX01000174">
    <property type="protein sequence ID" value="MBM3274294.1"/>
    <property type="molecule type" value="Genomic_DNA"/>
</dbReference>
<gene>
    <name evidence="1" type="ORF">FJZ00_04020</name>
</gene>
<name>A0A938BMI8_9BACT</name>
<evidence type="ECO:0000313" key="1">
    <source>
        <dbReference type="EMBL" id="MBM3274294.1"/>
    </source>
</evidence>
<dbReference type="Gene3D" id="3.30.530.20">
    <property type="match status" value="1"/>
</dbReference>
<evidence type="ECO:0000313" key="2">
    <source>
        <dbReference type="Proteomes" id="UP000703893"/>
    </source>
</evidence>
<sequence>MLTVTGSIVRNKSFPGEPARLRELFLDLPALLGNVAMVDSVEKYDGGVYRIIMKKIGALNFFLWLAADVQMTEYDDRIEARTLPYDPHDAWIGEGVLLYDYASMTRLTPNGGDSTHVDHSVDVKVHVPLPAFLEKLPIGMVKGAADSLMTQNIARLLDDMEASAHKLIARA</sequence>
<comment type="caution">
    <text evidence="1">The sequence shown here is derived from an EMBL/GenBank/DDBJ whole genome shotgun (WGS) entry which is preliminary data.</text>
</comment>
<dbReference type="InterPro" id="IPR023393">
    <property type="entry name" value="START-like_dom_sf"/>
</dbReference>